<dbReference type="Gene3D" id="6.10.140.1730">
    <property type="match status" value="1"/>
</dbReference>
<dbReference type="Gramene" id="Pp3c10_8040V3.3">
    <property type="protein sequence ID" value="Pp3c10_8040V3.3"/>
    <property type="gene ID" value="Pp3c10_8040"/>
</dbReference>
<sequence length="78" mass="9051">MRLPPQFFIRSIAGKMAKSKNHTAHNQSYKNHKNGIKKVKKHKYASRKGMDPKFLRNQRYAKKHNRSGAADEVESAEE</sequence>
<dbReference type="FunCoup" id="A0A7I4A457">
    <property type="interactions" value="2267"/>
</dbReference>
<feature type="compositionally biased region" description="Basic residues" evidence="5">
    <location>
        <begin position="30"/>
        <end position="46"/>
    </location>
</feature>
<evidence type="ECO:0000313" key="7">
    <source>
        <dbReference type="Proteomes" id="UP000006727"/>
    </source>
</evidence>
<evidence type="ECO:0000313" key="6">
    <source>
        <dbReference type="EnsemblPlants" id="Pp3c10_8040V3.3"/>
    </source>
</evidence>
<dbReference type="PANTHER" id="PTHR12884">
    <property type="entry name" value="60S RIBOSOMAL PROTEIN L29"/>
    <property type="match status" value="1"/>
</dbReference>
<feature type="region of interest" description="Disordered" evidence="5">
    <location>
        <begin position="17"/>
        <end position="78"/>
    </location>
</feature>
<evidence type="ECO:0000256" key="4">
    <source>
        <dbReference type="RuleBase" id="RU364026"/>
    </source>
</evidence>
<reference evidence="6 7" key="2">
    <citation type="journal article" date="2018" name="Plant J.">
        <title>The Physcomitrella patens chromosome-scale assembly reveals moss genome structure and evolution.</title>
        <authorList>
            <person name="Lang D."/>
            <person name="Ullrich K.K."/>
            <person name="Murat F."/>
            <person name="Fuchs J."/>
            <person name="Jenkins J."/>
            <person name="Haas F.B."/>
            <person name="Piednoel M."/>
            <person name="Gundlach H."/>
            <person name="Van Bel M."/>
            <person name="Meyberg R."/>
            <person name="Vives C."/>
            <person name="Morata J."/>
            <person name="Symeonidi A."/>
            <person name="Hiss M."/>
            <person name="Muchero W."/>
            <person name="Kamisugi Y."/>
            <person name="Saleh O."/>
            <person name="Blanc G."/>
            <person name="Decker E.L."/>
            <person name="van Gessel N."/>
            <person name="Grimwood J."/>
            <person name="Hayes R.D."/>
            <person name="Graham S.W."/>
            <person name="Gunter L.E."/>
            <person name="McDaniel S.F."/>
            <person name="Hoernstein S.N.W."/>
            <person name="Larsson A."/>
            <person name="Li F.W."/>
            <person name="Perroud P.F."/>
            <person name="Phillips J."/>
            <person name="Ranjan P."/>
            <person name="Rokshar D.S."/>
            <person name="Rothfels C.J."/>
            <person name="Schneider L."/>
            <person name="Shu S."/>
            <person name="Stevenson D.W."/>
            <person name="Thummler F."/>
            <person name="Tillich M."/>
            <person name="Villarreal Aguilar J.C."/>
            <person name="Widiez T."/>
            <person name="Wong G.K."/>
            <person name="Wymore A."/>
            <person name="Zhang Y."/>
            <person name="Zimmer A.D."/>
            <person name="Quatrano R.S."/>
            <person name="Mayer K.F.X."/>
            <person name="Goodstein D."/>
            <person name="Casacuberta J.M."/>
            <person name="Vandepoele K."/>
            <person name="Reski R."/>
            <person name="Cuming A.C."/>
            <person name="Tuskan G.A."/>
            <person name="Maumus F."/>
            <person name="Salse J."/>
            <person name="Schmutz J."/>
            <person name="Rensing S.A."/>
        </authorList>
    </citation>
    <scope>NUCLEOTIDE SEQUENCE [LARGE SCALE GENOMIC DNA]</scope>
    <source>
        <strain evidence="6 7">cv. Gransden 2004</strain>
    </source>
</reference>
<keyword evidence="7" id="KW-1185">Reference proteome</keyword>
<evidence type="ECO:0000256" key="3">
    <source>
        <dbReference type="ARBA" id="ARBA00023274"/>
    </source>
</evidence>
<dbReference type="Pfam" id="PF01779">
    <property type="entry name" value="Ribosomal_L29e"/>
    <property type="match status" value="1"/>
</dbReference>
<evidence type="ECO:0000256" key="1">
    <source>
        <dbReference type="ARBA" id="ARBA00010247"/>
    </source>
</evidence>
<evidence type="ECO:0000256" key="2">
    <source>
        <dbReference type="ARBA" id="ARBA00022980"/>
    </source>
</evidence>
<proteinExistence type="inferred from homology"/>
<dbReference type="AlphaFoldDB" id="A0A7I4A457"/>
<dbReference type="PANTHER" id="PTHR12884:SF0">
    <property type="entry name" value="60S RIBOSOMAL PROTEIN L29"/>
    <property type="match status" value="1"/>
</dbReference>
<dbReference type="InterPro" id="IPR002673">
    <property type="entry name" value="Ribosomal_eL29"/>
</dbReference>
<dbReference type="EnsemblPlants" id="Pp3c10_8040V3.3">
    <property type="protein sequence ID" value="Pp3c10_8040V3.3"/>
    <property type="gene ID" value="Pp3c10_8040"/>
</dbReference>
<dbReference type="GO" id="GO:0003735">
    <property type="term" value="F:structural constituent of ribosome"/>
    <property type="evidence" value="ECO:0000318"/>
    <property type="project" value="GO_Central"/>
</dbReference>
<protein>
    <recommendedName>
        <fullName evidence="4">60S ribosomal protein L29</fullName>
    </recommendedName>
</protein>
<evidence type="ECO:0000256" key="5">
    <source>
        <dbReference type="SAM" id="MobiDB-lite"/>
    </source>
</evidence>
<name>A0A7I4A457_PHYPA</name>
<organism evidence="6 7">
    <name type="scientific">Physcomitrium patens</name>
    <name type="common">Spreading-leaved earth moss</name>
    <name type="synonym">Physcomitrella patens</name>
    <dbReference type="NCBI Taxonomy" id="3218"/>
    <lineage>
        <taxon>Eukaryota</taxon>
        <taxon>Viridiplantae</taxon>
        <taxon>Streptophyta</taxon>
        <taxon>Embryophyta</taxon>
        <taxon>Bryophyta</taxon>
        <taxon>Bryophytina</taxon>
        <taxon>Bryopsida</taxon>
        <taxon>Funariidae</taxon>
        <taxon>Funariales</taxon>
        <taxon>Funariaceae</taxon>
        <taxon>Physcomitrium</taxon>
    </lineage>
</organism>
<keyword evidence="3 4" id="KW-0687">Ribonucleoprotein</keyword>
<dbReference type="GO" id="GO:0022625">
    <property type="term" value="C:cytosolic large ribosomal subunit"/>
    <property type="evidence" value="ECO:0000318"/>
    <property type="project" value="GO_Central"/>
</dbReference>
<dbReference type="Proteomes" id="UP000006727">
    <property type="component" value="Chromosome 10"/>
</dbReference>
<reference evidence="6 7" key="1">
    <citation type="journal article" date="2008" name="Science">
        <title>The Physcomitrella genome reveals evolutionary insights into the conquest of land by plants.</title>
        <authorList>
            <person name="Rensing S."/>
            <person name="Lang D."/>
            <person name="Zimmer A."/>
            <person name="Terry A."/>
            <person name="Salamov A."/>
            <person name="Shapiro H."/>
            <person name="Nishiyama T."/>
            <person name="Perroud P.-F."/>
            <person name="Lindquist E."/>
            <person name="Kamisugi Y."/>
            <person name="Tanahashi T."/>
            <person name="Sakakibara K."/>
            <person name="Fujita T."/>
            <person name="Oishi K."/>
            <person name="Shin-I T."/>
            <person name="Kuroki Y."/>
            <person name="Toyoda A."/>
            <person name="Suzuki Y."/>
            <person name="Hashimoto A."/>
            <person name="Yamaguchi K."/>
            <person name="Sugano A."/>
            <person name="Kohara Y."/>
            <person name="Fujiyama A."/>
            <person name="Anterola A."/>
            <person name="Aoki S."/>
            <person name="Ashton N."/>
            <person name="Barbazuk W.B."/>
            <person name="Barker E."/>
            <person name="Bennetzen J."/>
            <person name="Bezanilla M."/>
            <person name="Blankenship R."/>
            <person name="Cho S.H."/>
            <person name="Dutcher S."/>
            <person name="Estelle M."/>
            <person name="Fawcett J.A."/>
            <person name="Gundlach H."/>
            <person name="Hanada K."/>
            <person name="Heyl A."/>
            <person name="Hicks K.A."/>
            <person name="Hugh J."/>
            <person name="Lohr M."/>
            <person name="Mayer K."/>
            <person name="Melkozernov A."/>
            <person name="Murata T."/>
            <person name="Nelson D."/>
            <person name="Pils B."/>
            <person name="Prigge M."/>
            <person name="Reiss B."/>
            <person name="Renner T."/>
            <person name="Rombauts S."/>
            <person name="Rushton P."/>
            <person name="Sanderfoot A."/>
            <person name="Schween G."/>
            <person name="Shiu S.-H."/>
            <person name="Stueber K."/>
            <person name="Theodoulou F.L."/>
            <person name="Tu H."/>
            <person name="Van de Peer Y."/>
            <person name="Verrier P.J."/>
            <person name="Waters E."/>
            <person name="Wood A."/>
            <person name="Yang L."/>
            <person name="Cove D."/>
            <person name="Cuming A."/>
            <person name="Hasebe M."/>
            <person name="Lucas S."/>
            <person name="Mishler D.B."/>
            <person name="Reski R."/>
            <person name="Grigoriev I."/>
            <person name="Quatrano R.S."/>
            <person name="Boore J.L."/>
        </authorList>
    </citation>
    <scope>NUCLEOTIDE SEQUENCE [LARGE SCALE GENOMIC DNA]</scope>
    <source>
        <strain evidence="6 7">cv. Gransden 2004</strain>
    </source>
</reference>
<dbReference type="EMBL" id="ABEU02000010">
    <property type="status" value="NOT_ANNOTATED_CDS"/>
    <property type="molecule type" value="Genomic_DNA"/>
</dbReference>
<comment type="similarity">
    <text evidence="1 4">Belongs to the eukaryotic ribosomal protein eL29 family.</text>
</comment>
<reference evidence="6" key="3">
    <citation type="submission" date="2020-12" db="UniProtKB">
        <authorList>
            <consortium name="EnsemblPlants"/>
        </authorList>
    </citation>
    <scope>IDENTIFICATION</scope>
</reference>
<keyword evidence="2 4" id="KW-0689">Ribosomal protein</keyword>
<dbReference type="InParanoid" id="A0A7I4A457"/>
<accession>A0A7I4A457</accession>
<dbReference type="GO" id="GO:0002181">
    <property type="term" value="P:cytoplasmic translation"/>
    <property type="evidence" value="ECO:0000318"/>
    <property type="project" value="GO_Central"/>
</dbReference>